<protein>
    <submittedName>
        <fullName evidence="3">Uncharacterized protein</fullName>
    </submittedName>
</protein>
<evidence type="ECO:0000256" key="2">
    <source>
        <dbReference type="ARBA" id="ARBA00022803"/>
    </source>
</evidence>
<accession>A0A423WLL3</accession>
<dbReference type="SUPFAM" id="SSF48452">
    <property type="entry name" value="TPR-like"/>
    <property type="match status" value="1"/>
</dbReference>
<dbReference type="EMBL" id="LJZO01000002">
    <property type="protein sequence ID" value="ROW04306.1"/>
    <property type="molecule type" value="Genomic_DNA"/>
</dbReference>
<reference evidence="3 4" key="1">
    <citation type="submission" date="2015-09" db="EMBL/GenBank/DDBJ databases">
        <title>Host preference determinants of Valsa canker pathogens revealed by comparative genomics.</title>
        <authorList>
            <person name="Yin Z."/>
            <person name="Huang L."/>
        </authorList>
    </citation>
    <scope>NUCLEOTIDE SEQUENCE [LARGE SCALE GENOMIC DNA]</scope>
    <source>
        <strain evidence="3 4">YSFL</strain>
    </source>
</reference>
<dbReference type="InterPro" id="IPR039663">
    <property type="entry name" value="AIP/AIPL1/TTC9"/>
</dbReference>
<dbReference type="Proteomes" id="UP000284375">
    <property type="component" value="Unassembled WGS sequence"/>
</dbReference>
<keyword evidence="4" id="KW-1185">Reference proteome</keyword>
<dbReference type="PANTHER" id="PTHR11242">
    <property type="entry name" value="ARYL HYDROCARBON RECEPTOR INTERACTING PROTEIN RELATED"/>
    <property type="match status" value="1"/>
</dbReference>
<dbReference type="PANTHER" id="PTHR11242:SF0">
    <property type="entry name" value="TPR_REGION DOMAIN-CONTAINING PROTEIN"/>
    <property type="match status" value="1"/>
</dbReference>
<proteinExistence type="predicted"/>
<keyword evidence="2" id="KW-0802">TPR repeat</keyword>
<keyword evidence="1" id="KW-0677">Repeat</keyword>
<gene>
    <name evidence="3" type="ORF">VSDG_00909</name>
</gene>
<evidence type="ECO:0000313" key="4">
    <source>
        <dbReference type="Proteomes" id="UP000284375"/>
    </source>
</evidence>
<dbReference type="OrthoDB" id="5229512at2759"/>
<dbReference type="InterPro" id="IPR011990">
    <property type="entry name" value="TPR-like_helical_dom_sf"/>
</dbReference>
<evidence type="ECO:0000256" key="1">
    <source>
        <dbReference type="ARBA" id="ARBA00022737"/>
    </source>
</evidence>
<sequence length="393" mass="44977">MASTSYLLCSFGEPEEEADDNIGDTARINQAGRLAHTAILLANRQIYYEAKDVMLRKNQFIRIFTCDIIMPKIPGRIIVHTNFPTQDPIVKNFKGAVMSYYIKGEHGLGCCNTAPCNLIILARDLDGFLQSFVGPDNDLPSLPTNSEHCIVLHDPFEISTDTKYDLIKNQRVLLQPFQNHLRGFTQVKIQGKVNKELAEIVMEEIKNEALPIPDVFLEEVTDLKNKGNTFFREGAFKDATRMWHWGIFKLRRLRWSKLWSSIEEQFGVDFLDSLAELYFTLHNNMAQCCLQRMHELLNSVTDRTPELLIVLSVVNRVLQTAMLAGEWFGTTWQPSARQEAKAIFRCAQAARLAGKLTPAQVLIEKALELQPNDQSLRREATEIRRRMLQTHVR</sequence>
<evidence type="ECO:0000313" key="3">
    <source>
        <dbReference type="EMBL" id="ROW04306.1"/>
    </source>
</evidence>
<organism evidence="3 4">
    <name type="scientific">Cytospora chrysosperma</name>
    <name type="common">Cytospora canker fungus</name>
    <name type="synonym">Sphaeria chrysosperma</name>
    <dbReference type="NCBI Taxonomy" id="252740"/>
    <lineage>
        <taxon>Eukaryota</taxon>
        <taxon>Fungi</taxon>
        <taxon>Dikarya</taxon>
        <taxon>Ascomycota</taxon>
        <taxon>Pezizomycotina</taxon>
        <taxon>Sordariomycetes</taxon>
        <taxon>Sordariomycetidae</taxon>
        <taxon>Diaporthales</taxon>
        <taxon>Cytosporaceae</taxon>
        <taxon>Cytospora</taxon>
    </lineage>
</organism>
<comment type="caution">
    <text evidence="3">The sequence shown here is derived from an EMBL/GenBank/DDBJ whole genome shotgun (WGS) entry which is preliminary data.</text>
</comment>
<dbReference type="AlphaFoldDB" id="A0A423WLL3"/>
<name>A0A423WLL3_CYTCH</name>
<dbReference type="Gene3D" id="1.25.40.10">
    <property type="entry name" value="Tetratricopeptide repeat domain"/>
    <property type="match status" value="1"/>
</dbReference>